<keyword evidence="5" id="KW-0808">Transferase</keyword>
<comment type="caution">
    <text evidence="5">The sequence shown here is derived from an EMBL/GenBank/DDBJ whole genome shotgun (WGS) entry which is preliminary data.</text>
</comment>
<evidence type="ECO:0000259" key="4">
    <source>
        <dbReference type="PROSITE" id="PS50887"/>
    </source>
</evidence>
<dbReference type="RefSeq" id="WP_304562183.1">
    <property type="nucleotide sequence ID" value="NZ_JAUQSZ010000011.1"/>
</dbReference>
<evidence type="ECO:0000256" key="3">
    <source>
        <dbReference type="SAM" id="Coils"/>
    </source>
</evidence>
<dbReference type="GO" id="GO:0052621">
    <property type="term" value="F:diguanylate cyclase activity"/>
    <property type="evidence" value="ECO:0007669"/>
    <property type="project" value="UniProtKB-EC"/>
</dbReference>
<dbReference type="CDD" id="cd01949">
    <property type="entry name" value="GGDEF"/>
    <property type="match status" value="1"/>
</dbReference>
<dbReference type="Gene3D" id="3.30.70.270">
    <property type="match status" value="1"/>
</dbReference>
<gene>
    <name evidence="5" type="ORF">Q5H94_15425</name>
</gene>
<dbReference type="EMBL" id="JAUQSZ010000011">
    <property type="protein sequence ID" value="MDO7843722.1"/>
    <property type="molecule type" value="Genomic_DNA"/>
</dbReference>
<name>A0ABT9A2T3_9SPHN</name>
<organism evidence="5 6">
    <name type="scientific">Sphingomonas immobilis</name>
    <dbReference type="NCBI Taxonomy" id="3063997"/>
    <lineage>
        <taxon>Bacteria</taxon>
        <taxon>Pseudomonadati</taxon>
        <taxon>Pseudomonadota</taxon>
        <taxon>Alphaproteobacteria</taxon>
        <taxon>Sphingomonadales</taxon>
        <taxon>Sphingomonadaceae</taxon>
        <taxon>Sphingomonas</taxon>
    </lineage>
</organism>
<accession>A0ABT9A2T3</accession>
<dbReference type="EC" id="2.7.7.65" evidence="1"/>
<feature type="domain" description="GGDEF" evidence="4">
    <location>
        <begin position="192"/>
        <end position="324"/>
    </location>
</feature>
<keyword evidence="6" id="KW-1185">Reference proteome</keyword>
<evidence type="ECO:0000313" key="5">
    <source>
        <dbReference type="EMBL" id="MDO7843722.1"/>
    </source>
</evidence>
<keyword evidence="5" id="KW-0548">Nucleotidyltransferase</keyword>
<dbReference type="NCBIfam" id="TIGR00254">
    <property type="entry name" value="GGDEF"/>
    <property type="match status" value="1"/>
</dbReference>
<dbReference type="InterPro" id="IPR043128">
    <property type="entry name" value="Rev_trsase/Diguanyl_cyclase"/>
</dbReference>
<sequence>MNSIKAISADALAWLDAQRLPPSPSNYRLAYSYHDGEHPELVKAVRAIVDDGVRITQAETDTLHERWLGAVTTESAKRADEARTAAIRHQALGLAELAASATATTGEFGRELERSIPELAEEGSASMQELFARTLERTQRAERELAATTAQVQQLREKLEAVQGDAERDALTGLPNRRGIDAYLGADARREAAHVFAICDIDRFKSYNDRYGHAVGDRVLKTVAASLQETLADHFVGRWGGEEFIIIARTDVSDGVKLVEAAKTALGERHFKLRETDEPMGKITFSAGVVPLPVQAAEHEAAFAAADALLYQAKEAGRDRVFGG</sequence>
<comment type="catalytic activity">
    <reaction evidence="2">
        <text>2 GTP = 3',3'-c-di-GMP + 2 diphosphate</text>
        <dbReference type="Rhea" id="RHEA:24898"/>
        <dbReference type="ChEBI" id="CHEBI:33019"/>
        <dbReference type="ChEBI" id="CHEBI:37565"/>
        <dbReference type="ChEBI" id="CHEBI:58805"/>
        <dbReference type="EC" id="2.7.7.65"/>
    </reaction>
</comment>
<dbReference type="SMART" id="SM00267">
    <property type="entry name" value="GGDEF"/>
    <property type="match status" value="1"/>
</dbReference>
<protein>
    <recommendedName>
        <fullName evidence="1">diguanylate cyclase</fullName>
        <ecNumber evidence="1">2.7.7.65</ecNumber>
    </recommendedName>
</protein>
<keyword evidence="3" id="KW-0175">Coiled coil</keyword>
<dbReference type="InterPro" id="IPR000160">
    <property type="entry name" value="GGDEF_dom"/>
</dbReference>
<evidence type="ECO:0000313" key="6">
    <source>
        <dbReference type="Proteomes" id="UP001176468"/>
    </source>
</evidence>
<dbReference type="PANTHER" id="PTHR45138">
    <property type="entry name" value="REGULATORY COMPONENTS OF SENSORY TRANSDUCTION SYSTEM"/>
    <property type="match status" value="1"/>
</dbReference>
<dbReference type="InterPro" id="IPR029787">
    <property type="entry name" value="Nucleotide_cyclase"/>
</dbReference>
<reference evidence="5" key="1">
    <citation type="submission" date="2023-07" db="EMBL/GenBank/DDBJ databases">
        <authorList>
            <person name="Kim M.K."/>
        </authorList>
    </citation>
    <scope>NUCLEOTIDE SEQUENCE</scope>
    <source>
        <strain evidence="5">CA1-15</strain>
    </source>
</reference>
<dbReference type="SUPFAM" id="SSF55073">
    <property type="entry name" value="Nucleotide cyclase"/>
    <property type="match status" value="1"/>
</dbReference>
<dbReference type="PANTHER" id="PTHR45138:SF9">
    <property type="entry name" value="DIGUANYLATE CYCLASE DGCM-RELATED"/>
    <property type="match status" value="1"/>
</dbReference>
<dbReference type="Proteomes" id="UP001176468">
    <property type="component" value="Unassembled WGS sequence"/>
</dbReference>
<evidence type="ECO:0000256" key="2">
    <source>
        <dbReference type="ARBA" id="ARBA00034247"/>
    </source>
</evidence>
<dbReference type="Pfam" id="PF00990">
    <property type="entry name" value="GGDEF"/>
    <property type="match status" value="1"/>
</dbReference>
<dbReference type="PROSITE" id="PS50887">
    <property type="entry name" value="GGDEF"/>
    <property type="match status" value="1"/>
</dbReference>
<evidence type="ECO:0000256" key="1">
    <source>
        <dbReference type="ARBA" id="ARBA00012528"/>
    </source>
</evidence>
<dbReference type="InterPro" id="IPR050469">
    <property type="entry name" value="Diguanylate_Cyclase"/>
</dbReference>
<feature type="coiled-coil region" evidence="3">
    <location>
        <begin position="138"/>
        <end position="165"/>
    </location>
</feature>
<proteinExistence type="predicted"/>